<dbReference type="EMBL" id="MIKG01000014">
    <property type="protein sequence ID" value="RAO71046.1"/>
    <property type="molecule type" value="Genomic_DNA"/>
</dbReference>
<dbReference type="AlphaFoldDB" id="A0A364L5H2"/>
<evidence type="ECO:0000256" key="3">
    <source>
        <dbReference type="SAM" id="SignalP"/>
    </source>
</evidence>
<accession>A0A364L5H2</accession>
<dbReference type="GeneID" id="63796274"/>
<organism evidence="4 5">
    <name type="scientific">Talaromyces amestolkiae</name>
    <dbReference type="NCBI Taxonomy" id="1196081"/>
    <lineage>
        <taxon>Eukaryota</taxon>
        <taxon>Fungi</taxon>
        <taxon>Dikarya</taxon>
        <taxon>Ascomycota</taxon>
        <taxon>Pezizomycotina</taxon>
        <taxon>Eurotiomycetes</taxon>
        <taxon>Eurotiomycetidae</taxon>
        <taxon>Eurotiales</taxon>
        <taxon>Trichocomaceae</taxon>
        <taxon>Talaromyces</taxon>
        <taxon>Talaromyces sect. Talaromyces</taxon>
    </lineage>
</organism>
<feature type="compositionally biased region" description="Low complexity" evidence="1">
    <location>
        <begin position="148"/>
        <end position="158"/>
    </location>
</feature>
<feature type="compositionally biased region" description="Basic and acidic residues" evidence="1">
    <location>
        <begin position="162"/>
        <end position="171"/>
    </location>
</feature>
<evidence type="ECO:0000313" key="5">
    <source>
        <dbReference type="Proteomes" id="UP000249363"/>
    </source>
</evidence>
<evidence type="ECO:0000313" key="4">
    <source>
        <dbReference type="EMBL" id="RAO71046.1"/>
    </source>
</evidence>
<feature type="region of interest" description="Disordered" evidence="1">
    <location>
        <begin position="139"/>
        <end position="175"/>
    </location>
</feature>
<feature type="chain" id="PRO_5016569879" evidence="3">
    <location>
        <begin position="22"/>
        <end position="258"/>
    </location>
</feature>
<feature type="transmembrane region" description="Helical" evidence="2">
    <location>
        <begin position="235"/>
        <end position="257"/>
    </location>
</feature>
<comment type="caution">
    <text evidence="4">The sequence shown here is derived from an EMBL/GenBank/DDBJ whole genome shotgun (WGS) entry which is preliminary data.</text>
</comment>
<keyword evidence="3" id="KW-0732">Signal</keyword>
<dbReference type="Proteomes" id="UP000249363">
    <property type="component" value="Unassembled WGS sequence"/>
</dbReference>
<name>A0A364L5H2_TALAM</name>
<evidence type="ECO:0000256" key="1">
    <source>
        <dbReference type="SAM" id="MobiDB-lite"/>
    </source>
</evidence>
<protein>
    <submittedName>
        <fullName evidence="4">Uncharacterized protein</fullName>
    </submittedName>
</protein>
<feature type="signal peptide" evidence="3">
    <location>
        <begin position="1"/>
        <end position="21"/>
    </location>
</feature>
<dbReference type="STRING" id="1196081.A0A364L5H2"/>
<evidence type="ECO:0000256" key="2">
    <source>
        <dbReference type="SAM" id="Phobius"/>
    </source>
</evidence>
<keyword evidence="2" id="KW-1133">Transmembrane helix</keyword>
<keyword evidence="5" id="KW-1185">Reference proteome</keyword>
<proteinExistence type="predicted"/>
<reference evidence="4 5" key="1">
    <citation type="journal article" date="2017" name="Biotechnol. Biofuels">
        <title>Differential beta-glucosidase expression as a function of carbon source availability in Talaromyces amestolkiae: a genomic and proteomic approach.</title>
        <authorList>
            <person name="de Eugenio L.I."/>
            <person name="Mendez-Liter J.A."/>
            <person name="Nieto-Dominguez M."/>
            <person name="Alonso L."/>
            <person name="Gil-Munoz J."/>
            <person name="Barriuso J."/>
            <person name="Prieto A."/>
            <person name="Martinez M.J."/>
        </authorList>
    </citation>
    <scope>NUCLEOTIDE SEQUENCE [LARGE SCALE GENOMIC DNA]</scope>
    <source>
        <strain evidence="4 5">CIB</strain>
    </source>
</reference>
<keyword evidence="2" id="KW-0812">Transmembrane</keyword>
<keyword evidence="2" id="KW-0472">Membrane</keyword>
<gene>
    <name evidence="4" type="ORF">BHQ10_007058</name>
</gene>
<dbReference type="OrthoDB" id="4227144at2759"/>
<sequence length="258" mass="26013">MASPLIRFCVALSIFVLAVQAEQMLAIAPVTALARREGSGKRPQFGHCPAATQTLCPDHVGCCPSGAASTHSRGIPVCDESCKGGPSCPLGGCCQIGYVCGTSNNFCTPAPPAHPQHAIEAPVTTTASDPVVILSTPAPSAVESAPDTIKTVSTTTTTPKQASHELPHETESTGSTTIKASIPIVQASSPHRSGGAIATSTTATATAHDGSKFVGTVSGAETKGSSPSAQASSSGATFIFMSGTFLVGILLGTFFIVF</sequence>
<dbReference type="RefSeq" id="XP_040735562.1">
    <property type="nucleotide sequence ID" value="XM_040879712.1"/>
</dbReference>